<proteinExistence type="predicted"/>
<dbReference type="EMBL" id="LN868938">
    <property type="protein sequence ID" value="CRY73714.1"/>
    <property type="molecule type" value="Genomic_DNA"/>
</dbReference>
<evidence type="ECO:0000313" key="2">
    <source>
        <dbReference type="EMBL" id="CRY73714.1"/>
    </source>
</evidence>
<name>A0A0H5NEH8_NOCFR</name>
<reference evidence="3" key="1">
    <citation type="submission" date="2015-03" db="EMBL/GenBank/DDBJ databases">
        <authorList>
            <consortium name="Pathogen Informatics"/>
        </authorList>
    </citation>
    <scope>NUCLEOTIDE SEQUENCE [LARGE SCALE GENOMIC DNA]</scope>
    <source>
        <strain evidence="3">NCTC11134</strain>
    </source>
</reference>
<organism evidence="2 3">
    <name type="scientific">Nocardia farcinica</name>
    <dbReference type="NCBI Taxonomy" id="37329"/>
    <lineage>
        <taxon>Bacteria</taxon>
        <taxon>Bacillati</taxon>
        <taxon>Actinomycetota</taxon>
        <taxon>Actinomycetes</taxon>
        <taxon>Mycobacteriales</taxon>
        <taxon>Nocardiaceae</taxon>
        <taxon>Nocardia</taxon>
    </lineage>
</organism>
<feature type="compositionally biased region" description="Basic and acidic residues" evidence="1">
    <location>
        <begin position="145"/>
        <end position="162"/>
    </location>
</feature>
<accession>A0A0H5NEH8</accession>
<dbReference type="Pfam" id="PF04404">
    <property type="entry name" value="ERF"/>
    <property type="match status" value="1"/>
</dbReference>
<dbReference type="RefSeq" id="WP_060589959.1">
    <property type="nucleotide sequence ID" value="NZ_CP031418.1"/>
</dbReference>
<gene>
    <name evidence="2" type="ORF">ERS450000_00276</name>
</gene>
<sequence length="226" mass="24578">MSEAIETTEPLPDPPKVGVYEAFSRVMGEVQVIEKRDRNADQGFDFRGIDAVLNRVGPVLRRHGVVIIPRPLSIQTERYVTTRGTAMRNVIVHMEYTVIGPAGDTLVGGAYGEAADSGDKATPKAQSVAYRTFLLQGLTIPTRQPDPDAASHERVARNPEADAAREELAELCDQLGIDRHKAGADFFAQHRIHIRDATDPGPIRALAEQYRTTSSAHDGSEGPAGE</sequence>
<dbReference type="InterPro" id="IPR007499">
    <property type="entry name" value="ERF_bacteria_virus"/>
</dbReference>
<feature type="region of interest" description="Disordered" evidence="1">
    <location>
        <begin position="141"/>
        <end position="162"/>
    </location>
</feature>
<protein>
    <submittedName>
        <fullName evidence="2">ERF superfamily</fullName>
    </submittedName>
</protein>
<evidence type="ECO:0000313" key="3">
    <source>
        <dbReference type="Proteomes" id="UP000057820"/>
    </source>
</evidence>
<evidence type="ECO:0000256" key="1">
    <source>
        <dbReference type="SAM" id="MobiDB-lite"/>
    </source>
</evidence>
<dbReference type="Proteomes" id="UP000057820">
    <property type="component" value="Chromosome 1"/>
</dbReference>
<dbReference type="AlphaFoldDB" id="A0A0H5NEH8"/>
<dbReference type="KEGG" id="nfr:ERS450000_00276"/>